<keyword evidence="7" id="KW-1185">Reference proteome</keyword>
<evidence type="ECO:0000256" key="2">
    <source>
        <dbReference type="ARBA" id="ARBA00015915"/>
    </source>
</evidence>
<accession>A0A4Q7DIQ3</accession>
<evidence type="ECO:0000256" key="1">
    <source>
        <dbReference type="ARBA" id="ARBA00011028"/>
    </source>
</evidence>
<dbReference type="InterPro" id="IPR050492">
    <property type="entry name" value="Bact_metal-bind_prot9"/>
</dbReference>
<keyword evidence="3" id="KW-0813">Transport</keyword>
<sequence>MVFMLKRFLYLILMGFFLWPLSAKAAGKLNIQVSIKPIHSIAAFICQGVLEPGLLMKGQESPHTQSLTPQQLQALQQADLMIWTGPEYESHWQNSLQQQVDSKKTVTLSQSPGLTLYPYRCQGLSHNHDHEGHSHSLTDGHIWLDPDNAKVIAQTIAQVIIQLDPSNKAIYEKNLSEFLVQLTALESDLKLLLAPIQGREYLIYHDGLQYFDKYFGVKMAASLVAEPDSPPNAQDFLRLKAWLTTTSPEQRPGCVFTEPGFDPDLAKNLATTFGLKYESVDYIGYGTSDGPGAYFVMMRQLAADLLKGLS</sequence>
<keyword evidence="4" id="KW-0732">Signal</keyword>
<evidence type="ECO:0000256" key="4">
    <source>
        <dbReference type="ARBA" id="ARBA00022729"/>
    </source>
</evidence>
<evidence type="ECO:0000256" key="5">
    <source>
        <dbReference type="ARBA" id="ARBA00022906"/>
    </source>
</evidence>
<dbReference type="InterPro" id="IPR006127">
    <property type="entry name" value="ZnuA-like"/>
</dbReference>
<dbReference type="GO" id="GO:0046872">
    <property type="term" value="F:metal ion binding"/>
    <property type="evidence" value="ECO:0007669"/>
    <property type="project" value="InterPro"/>
</dbReference>
<keyword evidence="5" id="KW-0864">Zinc transport</keyword>
<comment type="similarity">
    <text evidence="1">Belongs to the bacterial solute-binding protein 9 family.</text>
</comment>
<keyword evidence="5" id="KW-0406">Ion transport</keyword>
<evidence type="ECO:0000256" key="3">
    <source>
        <dbReference type="ARBA" id="ARBA00022448"/>
    </source>
</evidence>
<keyword evidence="5" id="KW-0862">Zinc</keyword>
<dbReference type="SUPFAM" id="SSF53807">
    <property type="entry name" value="Helical backbone' metal receptor"/>
    <property type="match status" value="1"/>
</dbReference>
<name>A0A4Q7DIQ3_9PROT</name>
<evidence type="ECO:0000313" key="6">
    <source>
        <dbReference type="EMBL" id="RZI46230.1"/>
    </source>
</evidence>
<reference evidence="6 7" key="1">
    <citation type="submission" date="2018-10" db="EMBL/GenBank/DDBJ databases">
        <title>An updated phylogeny of the Alphaproteobacteria reveals that the parasitic Rickettsiales and Holosporales have independent origins.</title>
        <authorList>
            <person name="Munoz-Gomez S.A."/>
            <person name="Hess S."/>
            <person name="Burger G."/>
            <person name="Lang B.F."/>
            <person name="Susko E."/>
            <person name="Slamovits C.H."/>
            <person name="Roger A.J."/>
        </authorList>
    </citation>
    <scope>NUCLEOTIDE SEQUENCE [LARGE SCALE GENOMIC DNA]</scope>
    <source>
        <strain evidence="6">HOLO01</strain>
    </source>
</reference>
<dbReference type="EMBL" id="SCFB01000005">
    <property type="protein sequence ID" value="RZI46230.1"/>
    <property type="molecule type" value="Genomic_DNA"/>
</dbReference>
<evidence type="ECO:0000313" key="7">
    <source>
        <dbReference type="Proteomes" id="UP000293550"/>
    </source>
</evidence>
<dbReference type="Proteomes" id="UP000293550">
    <property type="component" value="Unassembled WGS sequence"/>
</dbReference>
<dbReference type="GO" id="GO:0006829">
    <property type="term" value="P:zinc ion transport"/>
    <property type="evidence" value="ECO:0007669"/>
    <property type="project" value="UniProtKB-KW"/>
</dbReference>
<dbReference type="PANTHER" id="PTHR42953:SF3">
    <property type="entry name" value="HIGH-AFFINITY ZINC UPTAKE SYSTEM PROTEIN ZNUA"/>
    <property type="match status" value="1"/>
</dbReference>
<organism evidence="6 7">
    <name type="scientific">Candidatus Finniella inopinata</name>
    <dbReference type="NCBI Taxonomy" id="1696036"/>
    <lineage>
        <taxon>Bacteria</taxon>
        <taxon>Pseudomonadati</taxon>
        <taxon>Pseudomonadota</taxon>
        <taxon>Alphaproteobacteria</taxon>
        <taxon>Holosporales</taxon>
        <taxon>Candidatus Paracaedibacteraceae</taxon>
        <taxon>Candidatus Finniella</taxon>
    </lineage>
</organism>
<comment type="caution">
    <text evidence="6">The sequence shown here is derived from an EMBL/GenBank/DDBJ whole genome shotgun (WGS) entry which is preliminary data.</text>
</comment>
<proteinExistence type="inferred from homology"/>
<dbReference type="Pfam" id="PF01297">
    <property type="entry name" value="ZnuA"/>
    <property type="match status" value="1"/>
</dbReference>
<dbReference type="PANTHER" id="PTHR42953">
    <property type="entry name" value="HIGH-AFFINITY ZINC UPTAKE SYSTEM PROTEIN ZNUA-RELATED"/>
    <property type="match status" value="1"/>
</dbReference>
<dbReference type="AlphaFoldDB" id="A0A4Q7DIQ3"/>
<dbReference type="OrthoDB" id="7346865at2"/>
<protein>
    <recommendedName>
        <fullName evidence="2">High-affinity zinc uptake system protein ZnuA</fullName>
    </recommendedName>
</protein>
<dbReference type="Gene3D" id="3.40.50.1980">
    <property type="entry name" value="Nitrogenase molybdenum iron protein domain"/>
    <property type="match status" value="2"/>
</dbReference>
<gene>
    <name evidence="6" type="ORF">EQU50_04660</name>
</gene>